<dbReference type="SUPFAM" id="SSF49401">
    <property type="entry name" value="Bacterial adhesins"/>
    <property type="match status" value="1"/>
</dbReference>
<dbReference type="AlphaFoldDB" id="A0AAP4FT73"/>
<dbReference type="EMBL" id="JASSOM010000059">
    <property type="protein sequence ID" value="MDK9364563.1"/>
    <property type="molecule type" value="Genomic_DNA"/>
</dbReference>
<gene>
    <name evidence="7" type="ORF">QQF32_15295</name>
</gene>
<keyword evidence="4" id="KW-0281">Fimbrium</keyword>
<evidence type="ECO:0000313" key="8">
    <source>
        <dbReference type="Proteomes" id="UP001223214"/>
    </source>
</evidence>
<dbReference type="GO" id="GO:0009289">
    <property type="term" value="C:pilus"/>
    <property type="evidence" value="ECO:0007669"/>
    <property type="project" value="UniProtKB-SubCell"/>
</dbReference>
<dbReference type="Proteomes" id="UP001223214">
    <property type="component" value="Unassembled WGS sequence"/>
</dbReference>
<reference evidence="7 8" key="1">
    <citation type="submission" date="2023-06" db="EMBL/GenBank/DDBJ databases">
        <title>Identification and characterization of antibiotic-resistant Gram-negative bacteria.</title>
        <authorList>
            <person name="Cho G.-S."/>
            <person name="Lee J."/>
            <person name="Tai E."/>
            <person name="Jeong S."/>
            <person name="Kim I."/>
            <person name="Kim B.-E."/>
            <person name="Jeong M.-I."/>
            <person name="Oh K.-K."/>
            <person name="Franz C.M.A.P."/>
        </authorList>
    </citation>
    <scope>NUCLEOTIDE SEQUENCE [LARGE SCALE GENOMIC DNA]</scope>
    <source>
        <strain evidence="7 8">V106_12</strain>
    </source>
</reference>
<keyword evidence="3 5" id="KW-0732">Signal</keyword>
<feature type="domain" description="Fimbrial-type adhesion" evidence="6">
    <location>
        <begin position="29"/>
        <end position="175"/>
    </location>
</feature>
<comment type="similarity">
    <text evidence="2">Belongs to the fimbrial protein family.</text>
</comment>
<dbReference type="InterPro" id="IPR008966">
    <property type="entry name" value="Adhesion_dom_sf"/>
</dbReference>
<dbReference type="InterPro" id="IPR036937">
    <property type="entry name" value="Adhesion_dom_fimbrial_sf"/>
</dbReference>
<evidence type="ECO:0000259" key="6">
    <source>
        <dbReference type="Pfam" id="PF00419"/>
    </source>
</evidence>
<feature type="chain" id="PRO_5042915586" evidence="5">
    <location>
        <begin position="24"/>
        <end position="176"/>
    </location>
</feature>
<organism evidence="7 8">
    <name type="scientific">Lelliottia wanjuensis</name>
    <dbReference type="NCBI Taxonomy" id="3050585"/>
    <lineage>
        <taxon>Bacteria</taxon>
        <taxon>Pseudomonadati</taxon>
        <taxon>Pseudomonadota</taxon>
        <taxon>Gammaproteobacteria</taxon>
        <taxon>Enterobacterales</taxon>
        <taxon>Enterobacteriaceae</taxon>
        <taxon>Lelliottia</taxon>
    </lineage>
</organism>
<dbReference type="GO" id="GO:0043709">
    <property type="term" value="P:cell adhesion involved in single-species biofilm formation"/>
    <property type="evidence" value="ECO:0007669"/>
    <property type="project" value="TreeGrafter"/>
</dbReference>
<dbReference type="InterPro" id="IPR000259">
    <property type="entry name" value="Adhesion_dom_fimbrial"/>
</dbReference>
<dbReference type="RefSeq" id="WP_285144656.1">
    <property type="nucleotide sequence ID" value="NZ_JASSOL010000042.1"/>
</dbReference>
<evidence type="ECO:0000313" key="7">
    <source>
        <dbReference type="EMBL" id="MDK9364563.1"/>
    </source>
</evidence>
<evidence type="ECO:0000256" key="2">
    <source>
        <dbReference type="ARBA" id="ARBA00006671"/>
    </source>
</evidence>
<keyword evidence="8" id="KW-1185">Reference proteome</keyword>
<feature type="signal peptide" evidence="5">
    <location>
        <begin position="1"/>
        <end position="23"/>
    </location>
</feature>
<proteinExistence type="inferred from homology"/>
<evidence type="ECO:0000256" key="4">
    <source>
        <dbReference type="ARBA" id="ARBA00023263"/>
    </source>
</evidence>
<comment type="subcellular location">
    <subcellularLocation>
        <location evidence="1">Fimbrium</location>
    </subcellularLocation>
</comment>
<dbReference type="Pfam" id="PF00419">
    <property type="entry name" value="Fimbrial"/>
    <property type="match status" value="1"/>
</dbReference>
<dbReference type="PANTHER" id="PTHR33420">
    <property type="entry name" value="FIMBRIAL SUBUNIT ELFA-RELATED"/>
    <property type="match status" value="1"/>
</dbReference>
<sequence>MKKNFIAIAVVATAAVSMSNAFAAAGTVNFTGEILDKACTVDVDSQNQTVALGSYNKSEFTAAGSVTAAKKFAIVLKDCPAAVTTAHVRFDGTPEPTDSTLLAIDGSVAGAATGVAINLMSADKNQLPLHSDNSYRYTLSSTADNTLDFYAQYKSTAATVTAGPANSVASFSVVYN</sequence>
<dbReference type="InterPro" id="IPR050263">
    <property type="entry name" value="Bact_Fimbrial_Adh_Pro"/>
</dbReference>
<dbReference type="Gene3D" id="2.60.40.1090">
    <property type="entry name" value="Fimbrial-type adhesion domain"/>
    <property type="match status" value="1"/>
</dbReference>
<protein>
    <submittedName>
        <fullName evidence="7">Fimbrial protein</fullName>
    </submittedName>
</protein>
<accession>A0AAP4FT73</accession>
<evidence type="ECO:0000256" key="1">
    <source>
        <dbReference type="ARBA" id="ARBA00004561"/>
    </source>
</evidence>
<dbReference type="PANTHER" id="PTHR33420:SF3">
    <property type="entry name" value="FIMBRIAL SUBUNIT ELFA"/>
    <property type="match status" value="1"/>
</dbReference>
<name>A0AAP4FT73_9ENTR</name>
<comment type="caution">
    <text evidence="7">The sequence shown here is derived from an EMBL/GenBank/DDBJ whole genome shotgun (WGS) entry which is preliminary data.</text>
</comment>
<evidence type="ECO:0000256" key="3">
    <source>
        <dbReference type="ARBA" id="ARBA00022729"/>
    </source>
</evidence>
<evidence type="ECO:0000256" key="5">
    <source>
        <dbReference type="SAM" id="SignalP"/>
    </source>
</evidence>